<dbReference type="PANTHER" id="PTHR35300">
    <property type="entry name" value="COACTIVATOR CBP, KIX DOMAIN-CONTAINING PROTEIN-RELATED"/>
    <property type="match status" value="1"/>
</dbReference>
<organism evidence="3">
    <name type="scientific">Rhizophora mucronata</name>
    <name type="common">Asiatic mangrove</name>
    <dbReference type="NCBI Taxonomy" id="61149"/>
    <lineage>
        <taxon>Eukaryota</taxon>
        <taxon>Viridiplantae</taxon>
        <taxon>Streptophyta</taxon>
        <taxon>Embryophyta</taxon>
        <taxon>Tracheophyta</taxon>
        <taxon>Spermatophyta</taxon>
        <taxon>Magnoliopsida</taxon>
        <taxon>eudicotyledons</taxon>
        <taxon>Gunneridae</taxon>
        <taxon>Pentapetalae</taxon>
        <taxon>rosids</taxon>
        <taxon>fabids</taxon>
        <taxon>Malpighiales</taxon>
        <taxon>Rhizophoraceae</taxon>
        <taxon>Rhizophora</taxon>
    </lineage>
</organism>
<evidence type="ECO:0000256" key="1">
    <source>
        <dbReference type="ARBA" id="ARBA00023242"/>
    </source>
</evidence>
<proteinExistence type="predicted"/>
<evidence type="ECO:0000313" key="3">
    <source>
        <dbReference type="EMBL" id="MBX69442.1"/>
    </source>
</evidence>
<reference evidence="3" key="1">
    <citation type="submission" date="2018-02" db="EMBL/GenBank/DDBJ databases">
        <title>Rhizophora mucronata_Transcriptome.</title>
        <authorList>
            <person name="Meera S.P."/>
            <person name="Sreeshan A."/>
            <person name="Augustine A."/>
        </authorList>
    </citation>
    <scope>NUCLEOTIDE SEQUENCE</scope>
    <source>
        <tissue evidence="3">Leaf</tissue>
    </source>
</reference>
<dbReference type="InterPro" id="IPR036529">
    <property type="entry name" value="KIX_dom_sf"/>
</dbReference>
<dbReference type="GO" id="GO:0006355">
    <property type="term" value="P:regulation of DNA-templated transcription"/>
    <property type="evidence" value="ECO:0007669"/>
    <property type="project" value="InterPro"/>
</dbReference>
<keyword evidence="1" id="KW-0539">Nucleus</keyword>
<accession>A0A2P2QR00</accession>
<dbReference type="Gene3D" id="1.10.246.20">
    <property type="entry name" value="Coactivator CBP, KIX domain"/>
    <property type="match status" value="1"/>
</dbReference>
<name>A0A2P2QR00_RHIMU</name>
<evidence type="ECO:0000256" key="2">
    <source>
        <dbReference type="SAM" id="MobiDB-lite"/>
    </source>
</evidence>
<dbReference type="PANTHER" id="PTHR35300:SF4">
    <property type="entry name" value="HISTONE ACETYLTRANSFERASE"/>
    <property type="match status" value="1"/>
</dbReference>
<dbReference type="AlphaFoldDB" id="A0A2P2QR00"/>
<sequence>MPRPGPRPYECVKKAWHSDRHQPMRGSIIQQIFRIANETHSSATRKNKEWLEKLPIVVFKAEEIMYSKANSEVEYTSLETLLDRVNDAINTIIRRDESSESGELLPPCIEAALNLGCIPVRASRSQRHSNPRTYLSPRFQEPTTALPRISDKANDDRRPQLLPLHSSNQLNFARATTTTNIMPISEPNYHIAQIGNVTSPRCMYGNISLPGSDHLMTQESNMPQVSSLPQNLGSVYPLYYGNHCQIEESLLASQAPGKIKPNTVFVGKPIGKSVAEPAETSSLQNFFSCPSGDIPSQKIRLAGPSKTHERPSGMQCDLSLRLSLVSDPYMNMEISSQDNEDADSSSSQNRGKCVENSPPNDEGFCFFPGSSTNEQVESCSIKRFSGCEDQNFEATKRKRKSAFSDDMEDVQLLWWPQFPSNRYIGRMEGPGL</sequence>
<dbReference type="EMBL" id="GGEC01088958">
    <property type="protein sequence ID" value="MBX69442.1"/>
    <property type="molecule type" value="Transcribed_RNA"/>
</dbReference>
<feature type="region of interest" description="Disordered" evidence="2">
    <location>
        <begin position="335"/>
        <end position="355"/>
    </location>
</feature>
<dbReference type="GO" id="GO:0003712">
    <property type="term" value="F:transcription coregulator activity"/>
    <property type="evidence" value="ECO:0007669"/>
    <property type="project" value="InterPro"/>
</dbReference>
<evidence type="ECO:0008006" key="4">
    <source>
        <dbReference type="Google" id="ProtNLM"/>
    </source>
</evidence>
<protein>
    <recommendedName>
        <fullName evidence="4">Histone acetyltransferase</fullName>
    </recommendedName>
</protein>